<dbReference type="RefSeq" id="WP_172161501.1">
    <property type="nucleotide sequence ID" value="NZ_CP053564.1"/>
</dbReference>
<organism evidence="9 10">
    <name type="scientific">Pseudonocardia broussonetiae</name>
    <dbReference type="NCBI Taxonomy" id="2736640"/>
    <lineage>
        <taxon>Bacteria</taxon>
        <taxon>Bacillati</taxon>
        <taxon>Actinomycetota</taxon>
        <taxon>Actinomycetes</taxon>
        <taxon>Pseudonocardiales</taxon>
        <taxon>Pseudonocardiaceae</taxon>
        <taxon>Pseudonocardia</taxon>
    </lineage>
</organism>
<feature type="transmembrane region" description="Helical" evidence="7">
    <location>
        <begin position="62"/>
        <end position="84"/>
    </location>
</feature>
<sequence>MSERTEAVPVPPASFDRREYRRILASSFLGTAVEYYDFVLYGAAAALVFGPLFFAGQSPATALILSFATFAVGYLARPLGSVIFGHLGDRVGRKSTLVLTMSIMGVASTLMGLLPTSAQIGALAPVLLLLLRIVQGLAVGGEWGGGALMGLESAPPGERGFGASAVTMGSPAGSMTAALTFGAFAALPEDQFLSWGWRVPFLLSAVLLGIALFVRLRIAESPMFVAAQARAEAQSKERRAPIMVVLTRYRRAVLLTALVSFAAFVHSSFYSTFALSAARTSGTGAALVLVTSAAAGFVMIFGVIFFARLSDRIGRRPVLLIGCGISLVMAVPYVLLLTSGNWAGVLVAFVLTGLTQAALYGPLAAFISEQFETSVRYTGAGLTYQIGAVLAGFTPIVSTALWGLGQNVFGAEGSMQYAFVAGFIVCGTLISLGALQFVADTRQRVLEPGVDAPVSA</sequence>
<keyword evidence="10" id="KW-1185">Reference proteome</keyword>
<dbReference type="InterPro" id="IPR011701">
    <property type="entry name" value="MFS"/>
</dbReference>
<feature type="transmembrane region" description="Helical" evidence="7">
    <location>
        <begin position="195"/>
        <end position="214"/>
    </location>
</feature>
<feature type="transmembrane region" description="Helical" evidence="7">
    <location>
        <begin position="382"/>
        <end position="405"/>
    </location>
</feature>
<dbReference type="Gene3D" id="1.20.1250.20">
    <property type="entry name" value="MFS general substrate transporter like domains"/>
    <property type="match status" value="2"/>
</dbReference>
<dbReference type="EMBL" id="CP053564">
    <property type="protein sequence ID" value="QJY48123.1"/>
    <property type="molecule type" value="Genomic_DNA"/>
</dbReference>
<evidence type="ECO:0000313" key="10">
    <source>
        <dbReference type="Proteomes" id="UP000505377"/>
    </source>
</evidence>
<dbReference type="PANTHER" id="PTHR43045">
    <property type="entry name" value="SHIKIMATE TRANSPORTER"/>
    <property type="match status" value="1"/>
</dbReference>
<dbReference type="InterPro" id="IPR020846">
    <property type="entry name" value="MFS_dom"/>
</dbReference>
<feature type="transmembrane region" description="Helical" evidence="7">
    <location>
        <begin position="120"/>
        <end position="140"/>
    </location>
</feature>
<evidence type="ECO:0000313" key="9">
    <source>
        <dbReference type="EMBL" id="QJY48123.1"/>
    </source>
</evidence>
<keyword evidence="2" id="KW-0813">Transport</keyword>
<gene>
    <name evidence="9" type="ORF">HOP40_21895</name>
</gene>
<proteinExistence type="predicted"/>
<dbReference type="Proteomes" id="UP000505377">
    <property type="component" value="Chromosome"/>
</dbReference>
<dbReference type="CDD" id="cd17369">
    <property type="entry name" value="MFS_ShiA_like"/>
    <property type="match status" value="1"/>
</dbReference>
<evidence type="ECO:0000256" key="4">
    <source>
        <dbReference type="ARBA" id="ARBA00022692"/>
    </source>
</evidence>
<dbReference type="InterPro" id="IPR036259">
    <property type="entry name" value="MFS_trans_sf"/>
</dbReference>
<keyword evidence="3" id="KW-1003">Cell membrane</keyword>
<keyword evidence="6 7" id="KW-0472">Membrane</keyword>
<reference evidence="9 10" key="1">
    <citation type="submission" date="2020-05" db="EMBL/GenBank/DDBJ databases">
        <authorList>
            <person name="Mo P."/>
        </authorList>
    </citation>
    <scope>NUCLEOTIDE SEQUENCE [LARGE SCALE GENOMIC DNA]</scope>
    <source>
        <strain evidence="9 10">Gen01</strain>
    </source>
</reference>
<dbReference type="GO" id="GO:0005886">
    <property type="term" value="C:plasma membrane"/>
    <property type="evidence" value="ECO:0007669"/>
    <property type="project" value="UniProtKB-SubCell"/>
</dbReference>
<dbReference type="PROSITE" id="PS50850">
    <property type="entry name" value="MFS"/>
    <property type="match status" value="1"/>
</dbReference>
<evidence type="ECO:0000256" key="3">
    <source>
        <dbReference type="ARBA" id="ARBA00022475"/>
    </source>
</evidence>
<name>A0A6M6JLP2_9PSEU</name>
<protein>
    <submittedName>
        <fullName evidence="9">MHS family MFS transporter</fullName>
    </submittedName>
</protein>
<feature type="transmembrane region" description="Helical" evidence="7">
    <location>
        <begin position="252"/>
        <end position="273"/>
    </location>
</feature>
<feature type="domain" description="Major facilitator superfamily (MFS) profile" evidence="8">
    <location>
        <begin position="23"/>
        <end position="445"/>
    </location>
</feature>
<dbReference type="SUPFAM" id="SSF103473">
    <property type="entry name" value="MFS general substrate transporter"/>
    <property type="match status" value="1"/>
</dbReference>
<feature type="transmembrane region" description="Helical" evidence="7">
    <location>
        <begin position="342"/>
        <end position="361"/>
    </location>
</feature>
<evidence type="ECO:0000259" key="8">
    <source>
        <dbReference type="PROSITE" id="PS50850"/>
    </source>
</evidence>
<evidence type="ECO:0000256" key="7">
    <source>
        <dbReference type="SAM" id="Phobius"/>
    </source>
</evidence>
<dbReference type="Pfam" id="PF07690">
    <property type="entry name" value="MFS_1"/>
    <property type="match status" value="1"/>
</dbReference>
<feature type="transmembrane region" description="Helical" evidence="7">
    <location>
        <begin position="96"/>
        <end position="114"/>
    </location>
</feature>
<keyword evidence="5 7" id="KW-1133">Transmembrane helix</keyword>
<feature type="transmembrane region" description="Helical" evidence="7">
    <location>
        <begin position="318"/>
        <end position="336"/>
    </location>
</feature>
<keyword evidence="4 7" id="KW-0812">Transmembrane</keyword>
<feature type="transmembrane region" description="Helical" evidence="7">
    <location>
        <begin position="417"/>
        <end position="438"/>
    </location>
</feature>
<dbReference type="KEGG" id="pbro:HOP40_21895"/>
<evidence type="ECO:0000256" key="6">
    <source>
        <dbReference type="ARBA" id="ARBA00023136"/>
    </source>
</evidence>
<comment type="subcellular location">
    <subcellularLocation>
        <location evidence="1">Cell membrane</location>
        <topology evidence="1">Multi-pass membrane protein</topology>
    </subcellularLocation>
</comment>
<feature type="transmembrane region" description="Helical" evidence="7">
    <location>
        <begin position="285"/>
        <end position="306"/>
    </location>
</feature>
<feature type="transmembrane region" description="Helical" evidence="7">
    <location>
        <begin position="161"/>
        <end position="183"/>
    </location>
</feature>
<dbReference type="PANTHER" id="PTHR43045:SF1">
    <property type="entry name" value="SHIKIMATE TRANSPORTER"/>
    <property type="match status" value="1"/>
</dbReference>
<dbReference type="GO" id="GO:0022857">
    <property type="term" value="F:transmembrane transporter activity"/>
    <property type="evidence" value="ECO:0007669"/>
    <property type="project" value="InterPro"/>
</dbReference>
<feature type="transmembrane region" description="Helical" evidence="7">
    <location>
        <begin position="38"/>
        <end position="56"/>
    </location>
</feature>
<evidence type="ECO:0000256" key="5">
    <source>
        <dbReference type="ARBA" id="ARBA00022989"/>
    </source>
</evidence>
<evidence type="ECO:0000256" key="2">
    <source>
        <dbReference type="ARBA" id="ARBA00022448"/>
    </source>
</evidence>
<accession>A0A6M6JLP2</accession>
<dbReference type="AlphaFoldDB" id="A0A6M6JLP2"/>
<evidence type="ECO:0000256" key="1">
    <source>
        <dbReference type="ARBA" id="ARBA00004651"/>
    </source>
</evidence>